<name>A0ABP8YG58_9MICO</name>
<evidence type="ECO:0000313" key="2">
    <source>
        <dbReference type="Proteomes" id="UP001500956"/>
    </source>
</evidence>
<accession>A0ABP8YG58</accession>
<comment type="caution">
    <text evidence="1">The sequence shown here is derived from an EMBL/GenBank/DDBJ whole genome shotgun (WGS) entry which is preliminary data.</text>
</comment>
<evidence type="ECO:0000313" key="1">
    <source>
        <dbReference type="EMBL" id="GAA4727024.1"/>
    </source>
</evidence>
<evidence type="ECO:0008006" key="3">
    <source>
        <dbReference type="Google" id="ProtNLM"/>
    </source>
</evidence>
<dbReference type="PROSITE" id="PS51257">
    <property type="entry name" value="PROKAR_LIPOPROTEIN"/>
    <property type="match status" value="1"/>
</dbReference>
<sequence>MIGGPGRDRVRSYAVTLRPFAVLVVTVLAGCQATDADDPAGATSAAVDEQRFPDVLEATVECEGTNCDLEVTISSPYDTPARYADGWRVLTTDGTELGVHDLAHDHAGEQPFTRTQRDLEIPSHVEVVVVEARDLEHGYGGGTVTVTLPDR</sequence>
<organism evidence="1 2">
    <name type="scientific">Isoptericola chiayiensis</name>
    <dbReference type="NCBI Taxonomy" id="579446"/>
    <lineage>
        <taxon>Bacteria</taxon>
        <taxon>Bacillati</taxon>
        <taxon>Actinomycetota</taxon>
        <taxon>Actinomycetes</taxon>
        <taxon>Micrococcales</taxon>
        <taxon>Promicromonosporaceae</taxon>
        <taxon>Isoptericola</taxon>
    </lineage>
</organism>
<dbReference type="EMBL" id="BAABID010000008">
    <property type="protein sequence ID" value="GAA4727024.1"/>
    <property type="molecule type" value="Genomic_DNA"/>
</dbReference>
<protein>
    <recommendedName>
        <fullName evidence="3">Lipoprotein</fullName>
    </recommendedName>
</protein>
<reference evidence="2" key="1">
    <citation type="journal article" date="2019" name="Int. J. Syst. Evol. Microbiol.">
        <title>The Global Catalogue of Microorganisms (GCM) 10K type strain sequencing project: providing services to taxonomists for standard genome sequencing and annotation.</title>
        <authorList>
            <consortium name="The Broad Institute Genomics Platform"/>
            <consortium name="The Broad Institute Genome Sequencing Center for Infectious Disease"/>
            <person name="Wu L."/>
            <person name="Ma J."/>
        </authorList>
    </citation>
    <scope>NUCLEOTIDE SEQUENCE [LARGE SCALE GENOMIC DNA]</scope>
    <source>
        <strain evidence="2">JCM 18063</strain>
    </source>
</reference>
<keyword evidence="2" id="KW-1185">Reference proteome</keyword>
<gene>
    <name evidence="1" type="ORF">GCM10023216_17300</name>
</gene>
<dbReference type="Proteomes" id="UP001500956">
    <property type="component" value="Unassembled WGS sequence"/>
</dbReference>
<proteinExistence type="predicted"/>